<sequence length="93" mass="9501">MCQGSSSPDFLVNISPSRTEITAPPSTSGGGGVPTLSYAGPIIDVLSALGNRQSGPNNIRSSRAGSDSTSSQPHKPSARPRDERPSGYGMAQS</sequence>
<dbReference type="AlphaFoldDB" id="A0A9P7RAK7"/>
<accession>A0A9P7RAK7</accession>
<feature type="compositionally biased region" description="Low complexity" evidence="1">
    <location>
        <begin position="61"/>
        <end position="71"/>
    </location>
</feature>
<gene>
    <name evidence="2" type="ORF">JMJ77_000583</name>
</gene>
<evidence type="ECO:0000313" key="3">
    <source>
        <dbReference type="Proteomes" id="UP000699042"/>
    </source>
</evidence>
<feature type="compositionally biased region" description="Polar residues" evidence="1">
    <location>
        <begin position="50"/>
        <end position="60"/>
    </location>
</feature>
<evidence type="ECO:0000313" key="2">
    <source>
        <dbReference type="EMBL" id="KAG7053495.1"/>
    </source>
</evidence>
<comment type="caution">
    <text evidence="2">The sequence shown here is derived from an EMBL/GenBank/DDBJ whole genome shotgun (WGS) entry which is preliminary data.</text>
</comment>
<keyword evidence="3" id="KW-1185">Reference proteome</keyword>
<reference evidence="2" key="1">
    <citation type="submission" date="2021-05" db="EMBL/GenBank/DDBJ databases">
        <title>Comparative genomics of three Colletotrichum scovillei strains and genetic complementation revealed genes involved fungal growth and virulence on chili pepper.</title>
        <authorList>
            <person name="Hsieh D.-K."/>
            <person name="Chuang S.-C."/>
            <person name="Chen C.-Y."/>
            <person name="Chao Y.-T."/>
            <person name="Lu M.-Y.J."/>
            <person name="Lee M.-H."/>
            <person name="Shih M.-C."/>
        </authorList>
    </citation>
    <scope>NUCLEOTIDE SEQUENCE</scope>
    <source>
        <strain evidence="2">Coll-153</strain>
    </source>
</reference>
<feature type="region of interest" description="Disordered" evidence="1">
    <location>
        <begin position="1"/>
        <end position="93"/>
    </location>
</feature>
<protein>
    <submittedName>
        <fullName evidence="2">Uncharacterized protein</fullName>
    </submittedName>
</protein>
<proteinExistence type="predicted"/>
<dbReference type="Proteomes" id="UP000699042">
    <property type="component" value="Unassembled WGS sequence"/>
</dbReference>
<organism evidence="2 3">
    <name type="scientific">Colletotrichum scovillei</name>
    <dbReference type="NCBI Taxonomy" id="1209932"/>
    <lineage>
        <taxon>Eukaryota</taxon>
        <taxon>Fungi</taxon>
        <taxon>Dikarya</taxon>
        <taxon>Ascomycota</taxon>
        <taxon>Pezizomycotina</taxon>
        <taxon>Sordariomycetes</taxon>
        <taxon>Hypocreomycetidae</taxon>
        <taxon>Glomerellales</taxon>
        <taxon>Glomerellaceae</taxon>
        <taxon>Colletotrichum</taxon>
        <taxon>Colletotrichum acutatum species complex</taxon>
    </lineage>
</organism>
<dbReference type="EMBL" id="JAESDN010000003">
    <property type="protein sequence ID" value="KAG7053495.1"/>
    <property type="molecule type" value="Genomic_DNA"/>
</dbReference>
<feature type="compositionally biased region" description="Polar residues" evidence="1">
    <location>
        <begin position="1"/>
        <end position="20"/>
    </location>
</feature>
<name>A0A9P7RAK7_9PEZI</name>
<evidence type="ECO:0000256" key="1">
    <source>
        <dbReference type="SAM" id="MobiDB-lite"/>
    </source>
</evidence>